<evidence type="ECO:0000313" key="2">
    <source>
        <dbReference type="WBParaSite" id="nRc.2.0.1.t19269-RA"/>
    </source>
</evidence>
<accession>A0A915IZK8</accession>
<dbReference type="AlphaFoldDB" id="A0A915IZK8"/>
<dbReference type="WBParaSite" id="nRc.2.0.1.t19269-RA">
    <property type="protein sequence ID" value="nRc.2.0.1.t19269-RA"/>
    <property type="gene ID" value="nRc.2.0.1.g19269"/>
</dbReference>
<name>A0A915IZK8_ROMCU</name>
<organism evidence="1 2">
    <name type="scientific">Romanomermis culicivorax</name>
    <name type="common">Nematode worm</name>
    <dbReference type="NCBI Taxonomy" id="13658"/>
    <lineage>
        <taxon>Eukaryota</taxon>
        <taxon>Metazoa</taxon>
        <taxon>Ecdysozoa</taxon>
        <taxon>Nematoda</taxon>
        <taxon>Enoplea</taxon>
        <taxon>Dorylaimia</taxon>
        <taxon>Mermithida</taxon>
        <taxon>Mermithoidea</taxon>
        <taxon>Mermithidae</taxon>
        <taxon>Romanomermis</taxon>
    </lineage>
</organism>
<sequence>MIYLYLTKSVKKKKSNDKKNPKLLLAIQLVYFRDISLNCVSRRFETQVSITNLSNEVSDERAVFGGLQMESNFTHFCRSGPAFKKVVLLPWDCEYRRGEPGRGFGYGEFDGCSHVTQ</sequence>
<keyword evidence="1" id="KW-1185">Reference proteome</keyword>
<dbReference type="Proteomes" id="UP000887565">
    <property type="component" value="Unplaced"/>
</dbReference>
<protein>
    <submittedName>
        <fullName evidence="2">Uncharacterized protein</fullName>
    </submittedName>
</protein>
<proteinExistence type="predicted"/>
<evidence type="ECO:0000313" key="1">
    <source>
        <dbReference type="Proteomes" id="UP000887565"/>
    </source>
</evidence>
<reference evidence="2" key="1">
    <citation type="submission" date="2022-11" db="UniProtKB">
        <authorList>
            <consortium name="WormBaseParasite"/>
        </authorList>
    </citation>
    <scope>IDENTIFICATION</scope>
</reference>